<dbReference type="Proteomes" id="UP001054902">
    <property type="component" value="Unassembled WGS sequence"/>
</dbReference>
<reference evidence="2 3" key="1">
    <citation type="journal article" date="2021" name="Sci. Rep.">
        <title>The genome of the diatom Chaetoceros tenuissimus carries an ancient integrated fragment of an extant virus.</title>
        <authorList>
            <person name="Hongo Y."/>
            <person name="Kimura K."/>
            <person name="Takaki Y."/>
            <person name="Yoshida Y."/>
            <person name="Baba S."/>
            <person name="Kobayashi G."/>
            <person name="Nagasaki K."/>
            <person name="Hano T."/>
            <person name="Tomaru Y."/>
        </authorList>
    </citation>
    <scope>NUCLEOTIDE SEQUENCE [LARGE SCALE GENOMIC DNA]</scope>
    <source>
        <strain evidence="2 3">NIES-3715</strain>
    </source>
</reference>
<evidence type="ECO:0000256" key="1">
    <source>
        <dbReference type="SAM" id="SignalP"/>
    </source>
</evidence>
<feature type="chain" id="PRO_5041991663" evidence="1">
    <location>
        <begin position="18"/>
        <end position="234"/>
    </location>
</feature>
<sequence>MKFFGLIFFIQAFMGSGFQSVISSSRNRITLYSSNYSGSGKESFILKEFSQQTDLEDIVKLASAPLPERPDGIVTVAKYSSTTRENCRSTEDQYEQLARKNPATLFLRCFEEYENASMLIANAQITVFPTYDVFYLGTRVARVEGDVVELEKVLNNFQMLNSKLDLFSESADNERRLAWGDGKIQGFDGSTPRTTARFISGYDWNVDGGAFDNAAQKAEDDFGDYWGNWSPEDK</sequence>
<proteinExistence type="predicted"/>
<feature type="signal peptide" evidence="1">
    <location>
        <begin position="1"/>
        <end position="17"/>
    </location>
</feature>
<dbReference type="Gene3D" id="3.40.30.10">
    <property type="entry name" value="Glutaredoxin"/>
    <property type="match status" value="1"/>
</dbReference>
<name>A0AAD3CML4_9STRA</name>
<dbReference type="InterPro" id="IPR036249">
    <property type="entry name" value="Thioredoxin-like_sf"/>
</dbReference>
<keyword evidence="3" id="KW-1185">Reference proteome</keyword>
<protein>
    <submittedName>
        <fullName evidence="2">Uncharacterized protein</fullName>
    </submittedName>
</protein>
<dbReference type="EMBL" id="BLLK01000028">
    <property type="protein sequence ID" value="GFH48504.1"/>
    <property type="molecule type" value="Genomic_DNA"/>
</dbReference>
<keyword evidence="1" id="KW-0732">Signal</keyword>
<dbReference type="SUPFAM" id="SSF52833">
    <property type="entry name" value="Thioredoxin-like"/>
    <property type="match status" value="1"/>
</dbReference>
<comment type="caution">
    <text evidence="2">The sequence shown here is derived from an EMBL/GenBank/DDBJ whole genome shotgun (WGS) entry which is preliminary data.</text>
</comment>
<evidence type="ECO:0000313" key="3">
    <source>
        <dbReference type="Proteomes" id="UP001054902"/>
    </source>
</evidence>
<evidence type="ECO:0000313" key="2">
    <source>
        <dbReference type="EMBL" id="GFH48504.1"/>
    </source>
</evidence>
<dbReference type="AlphaFoldDB" id="A0AAD3CML4"/>
<gene>
    <name evidence="2" type="ORF">CTEN210_04980</name>
</gene>
<organism evidence="2 3">
    <name type="scientific">Chaetoceros tenuissimus</name>
    <dbReference type="NCBI Taxonomy" id="426638"/>
    <lineage>
        <taxon>Eukaryota</taxon>
        <taxon>Sar</taxon>
        <taxon>Stramenopiles</taxon>
        <taxon>Ochrophyta</taxon>
        <taxon>Bacillariophyta</taxon>
        <taxon>Coscinodiscophyceae</taxon>
        <taxon>Chaetocerotophycidae</taxon>
        <taxon>Chaetocerotales</taxon>
        <taxon>Chaetocerotaceae</taxon>
        <taxon>Chaetoceros</taxon>
    </lineage>
</organism>
<accession>A0AAD3CML4</accession>